<comment type="caution">
    <text evidence="1">The sequence shown here is derived from an EMBL/GenBank/DDBJ whole genome shotgun (WGS) entry which is preliminary data.</text>
</comment>
<keyword evidence="2" id="KW-1185">Reference proteome</keyword>
<evidence type="ECO:0000313" key="1">
    <source>
        <dbReference type="EMBL" id="KAH7930509.1"/>
    </source>
</evidence>
<protein>
    <submittedName>
        <fullName evidence="1">Membrane-associated proteins in eicosanoid and glutathione metabolism</fullName>
    </submittedName>
</protein>
<evidence type="ECO:0000313" key="2">
    <source>
        <dbReference type="Proteomes" id="UP000790709"/>
    </source>
</evidence>
<accession>A0ACB8BXX0</accession>
<organism evidence="1 2">
    <name type="scientific">Leucogyrophana mollusca</name>
    <dbReference type="NCBI Taxonomy" id="85980"/>
    <lineage>
        <taxon>Eukaryota</taxon>
        <taxon>Fungi</taxon>
        <taxon>Dikarya</taxon>
        <taxon>Basidiomycota</taxon>
        <taxon>Agaricomycotina</taxon>
        <taxon>Agaricomycetes</taxon>
        <taxon>Agaricomycetidae</taxon>
        <taxon>Boletales</taxon>
        <taxon>Boletales incertae sedis</taxon>
        <taxon>Leucogyrophana</taxon>
    </lineage>
</organism>
<proteinExistence type="predicted"/>
<name>A0ACB8BXX0_9AGAM</name>
<dbReference type="EMBL" id="MU266331">
    <property type="protein sequence ID" value="KAH7930509.1"/>
    <property type="molecule type" value="Genomic_DNA"/>
</dbReference>
<reference evidence="1" key="1">
    <citation type="journal article" date="2021" name="New Phytol.">
        <title>Evolutionary innovations through gain and loss of genes in the ectomycorrhizal Boletales.</title>
        <authorList>
            <person name="Wu G."/>
            <person name="Miyauchi S."/>
            <person name="Morin E."/>
            <person name="Kuo A."/>
            <person name="Drula E."/>
            <person name="Varga T."/>
            <person name="Kohler A."/>
            <person name="Feng B."/>
            <person name="Cao Y."/>
            <person name="Lipzen A."/>
            <person name="Daum C."/>
            <person name="Hundley H."/>
            <person name="Pangilinan J."/>
            <person name="Johnson J."/>
            <person name="Barry K."/>
            <person name="LaButti K."/>
            <person name="Ng V."/>
            <person name="Ahrendt S."/>
            <person name="Min B."/>
            <person name="Choi I.G."/>
            <person name="Park H."/>
            <person name="Plett J.M."/>
            <person name="Magnuson J."/>
            <person name="Spatafora J.W."/>
            <person name="Nagy L.G."/>
            <person name="Henrissat B."/>
            <person name="Grigoriev I.V."/>
            <person name="Yang Z.L."/>
            <person name="Xu J."/>
            <person name="Martin F.M."/>
        </authorList>
    </citation>
    <scope>NUCLEOTIDE SEQUENCE</scope>
    <source>
        <strain evidence="1">KUC20120723A-06</strain>
    </source>
</reference>
<sequence length="150" mass="16237">MSTSLLLPEGFAYVPSALMSVGWVLLWQTFLVGRQRKRSGIKYPQLYAEQAEVKASKEALRFNCAQRAHQNTLENVHLIAMSTLVAGLKHPLLASALCGGWAFSRVIYTLGYTTGEPGKRIFGALPGSVSMLALVLTASYAASQFLCAAL</sequence>
<dbReference type="Proteomes" id="UP000790709">
    <property type="component" value="Unassembled WGS sequence"/>
</dbReference>
<gene>
    <name evidence="1" type="ORF">BV22DRAFT_1043099</name>
</gene>